<dbReference type="PANTHER" id="PTHR33867">
    <property type="entry name" value="RIBOSOME MATURATION FACTOR RIMP"/>
    <property type="match status" value="1"/>
</dbReference>
<evidence type="ECO:0000256" key="3">
    <source>
        <dbReference type="HAMAP-Rule" id="MF_01077"/>
    </source>
</evidence>
<feature type="domain" description="Ribosome maturation factor RimP N-terminal" evidence="4">
    <location>
        <begin position="20"/>
        <end position="76"/>
    </location>
</feature>
<sequence>MSIKAQVETLLNDFLSEREDLFLIDLKVSAGDDVVVILDGDNGVTLQDCLDASRAIEFNMDREEQDFSLQVMSAGLSEPLTQIRQFRKNIGRDLDILLNDSSKIEGELARVEEDKVVLILRYRKPKEVGKGKVDVVEEKEILLSDIKKALVAIKF</sequence>
<dbReference type="SUPFAM" id="SSF75420">
    <property type="entry name" value="YhbC-like, N-terminal domain"/>
    <property type="match status" value="1"/>
</dbReference>
<comment type="similarity">
    <text evidence="3">Belongs to the RimP family.</text>
</comment>
<keyword evidence="1 3" id="KW-0963">Cytoplasm</keyword>
<dbReference type="InterPro" id="IPR003728">
    <property type="entry name" value="Ribosome_maturation_RimP"/>
</dbReference>
<organism evidence="6 7">
    <name type="scientific">Riemerella anatipestifer</name>
    <name type="common">Moraxella anatipestifer</name>
    <dbReference type="NCBI Taxonomy" id="34085"/>
    <lineage>
        <taxon>Bacteria</taxon>
        <taxon>Pseudomonadati</taxon>
        <taxon>Bacteroidota</taxon>
        <taxon>Flavobacteriia</taxon>
        <taxon>Flavobacteriales</taxon>
        <taxon>Weeksellaceae</taxon>
        <taxon>Riemerella</taxon>
    </lineage>
</organism>
<accession>A0A1S7DST9</accession>
<dbReference type="NCBIfam" id="NF002531">
    <property type="entry name" value="PRK02001.1"/>
    <property type="match status" value="1"/>
</dbReference>
<comment type="function">
    <text evidence="3">Required for maturation of 30S ribosomal subunits.</text>
</comment>
<dbReference type="InterPro" id="IPR035956">
    <property type="entry name" value="RimP_N_sf"/>
</dbReference>
<dbReference type="HAMAP" id="MF_01077">
    <property type="entry name" value="RimP"/>
    <property type="match status" value="1"/>
</dbReference>
<keyword evidence="2 3" id="KW-0690">Ribosome biogenesis</keyword>
<dbReference type="InterPro" id="IPR028989">
    <property type="entry name" value="RimP_N"/>
</dbReference>
<evidence type="ECO:0000259" key="5">
    <source>
        <dbReference type="Pfam" id="PF17384"/>
    </source>
</evidence>
<reference evidence="6 7" key="1">
    <citation type="submission" date="2015-06" db="EMBL/GenBank/DDBJ databases">
        <title>R. anatipestifer strain HXb2 is the most virulent strain so far, and the genome sequence would help us uncover the pathogenesis.</title>
        <authorList>
            <person name="Hu Q."/>
            <person name="Qi J."/>
            <person name="Bo H."/>
            <person name="Liu G."/>
            <person name="Tao M."/>
            <person name="Ding Y."/>
            <person name="Xue Y."/>
        </authorList>
    </citation>
    <scope>NUCLEOTIDE SEQUENCE [LARGE SCALE GENOMIC DNA]</scope>
    <source>
        <strain evidence="6 7">HXb2</strain>
    </source>
</reference>
<dbReference type="RefSeq" id="WP_079208525.1">
    <property type="nucleotide sequence ID" value="NZ_CP011859.1"/>
</dbReference>
<protein>
    <recommendedName>
        <fullName evidence="3">Ribosome maturation factor RimP</fullName>
    </recommendedName>
</protein>
<evidence type="ECO:0000256" key="2">
    <source>
        <dbReference type="ARBA" id="ARBA00022517"/>
    </source>
</evidence>
<dbReference type="Gene3D" id="3.30.300.70">
    <property type="entry name" value="RimP-like superfamily, N-terminal"/>
    <property type="match status" value="1"/>
</dbReference>
<evidence type="ECO:0000259" key="4">
    <source>
        <dbReference type="Pfam" id="PF02576"/>
    </source>
</evidence>
<dbReference type="Pfam" id="PF02576">
    <property type="entry name" value="RimP_N"/>
    <property type="match status" value="1"/>
</dbReference>
<evidence type="ECO:0000256" key="1">
    <source>
        <dbReference type="ARBA" id="ARBA00022490"/>
    </source>
</evidence>
<dbReference type="Pfam" id="PF17384">
    <property type="entry name" value="DUF150_C"/>
    <property type="match status" value="1"/>
</dbReference>
<gene>
    <name evidence="3" type="primary">rimP</name>
    <name evidence="6" type="ORF">AB406_1180</name>
</gene>
<proteinExistence type="inferred from homology"/>
<dbReference type="AlphaFoldDB" id="A0A1S7DST9"/>
<dbReference type="GO" id="GO:0005737">
    <property type="term" value="C:cytoplasm"/>
    <property type="evidence" value="ECO:0007669"/>
    <property type="project" value="UniProtKB-SubCell"/>
</dbReference>
<name>A0A1S7DST9_RIEAN</name>
<evidence type="ECO:0000313" key="6">
    <source>
        <dbReference type="EMBL" id="AQY22128.1"/>
    </source>
</evidence>
<dbReference type="PANTHER" id="PTHR33867:SF1">
    <property type="entry name" value="RIBOSOME MATURATION FACTOR RIMP"/>
    <property type="match status" value="1"/>
</dbReference>
<dbReference type="Proteomes" id="UP000189883">
    <property type="component" value="Chromosome"/>
</dbReference>
<dbReference type="InterPro" id="IPR028998">
    <property type="entry name" value="RimP_C"/>
</dbReference>
<dbReference type="EMBL" id="CP011859">
    <property type="protein sequence ID" value="AQY22128.1"/>
    <property type="molecule type" value="Genomic_DNA"/>
</dbReference>
<feature type="domain" description="Ribosome maturation factor RimP C-terminal" evidence="5">
    <location>
        <begin position="80"/>
        <end position="155"/>
    </location>
</feature>
<comment type="subcellular location">
    <subcellularLocation>
        <location evidence="3">Cytoplasm</location>
    </subcellularLocation>
</comment>
<dbReference type="GO" id="GO:0042274">
    <property type="term" value="P:ribosomal small subunit biogenesis"/>
    <property type="evidence" value="ECO:0007669"/>
    <property type="project" value="UniProtKB-UniRule"/>
</dbReference>
<evidence type="ECO:0000313" key="7">
    <source>
        <dbReference type="Proteomes" id="UP000189883"/>
    </source>
</evidence>